<dbReference type="AlphaFoldDB" id="A3MTL1"/>
<dbReference type="GO" id="GO:0003723">
    <property type="term" value="F:RNA binding"/>
    <property type="evidence" value="ECO:0007669"/>
    <property type="project" value="InterPro"/>
</dbReference>
<dbReference type="GO" id="GO:0030677">
    <property type="term" value="C:ribonuclease P complex"/>
    <property type="evidence" value="ECO:0007669"/>
    <property type="project" value="InterPro"/>
</dbReference>
<evidence type="ECO:0000313" key="1">
    <source>
        <dbReference type="EMBL" id="ABO07978.1"/>
    </source>
</evidence>
<protein>
    <submittedName>
        <fullName evidence="1">Uncharacterized protein</fullName>
    </submittedName>
</protein>
<dbReference type="GeneID" id="4909372"/>
<keyword evidence="2" id="KW-1185">Reference proteome</keyword>
<dbReference type="KEGG" id="pcl:Pcal_0551"/>
<reference evidence="1" key="1">
    <citation type="submission" date="2007-02" db="EMBL/GenBank/DDBJ databases">
        <title>Complete sequence of Pyrobaculum calidifontis JCM 11548.</title>
        <authorList>
            <consortium name="US DOE Joint Genome Institute"/>
            <person name="Copeland A."/>
            <person name="Lucas S."/>
            <person name="Lapidus A."/>
            <person name="Barry K."/>
            <person name="Glavina del Rio T."/>
            <person name="Dalin E."/>
            <person name="Tice H."/>
            <person name="Pitluck S."/>
            <person name="Chain P."/>
            <person name="Malfatti S."/>
            <person name="Shin M."/>
            <person name="Vergez L."/>
            <person name="Schmutz J."/>
            <person name="Larimer F."/>
            <person name="Land M."/>
            <person name="Hauser L."/>
            <person name="Kyrpides N."/>
            <person name="Mikhailova N."/>
            <person name="Cozen A.E."/>
            <person name="Fitz-Gibbon S.T."/>
            <person name="House C.H."/>
            <person name="Saltikov C."/>
            <person name="Lowe T.M."/>
            <person name="Richardson P."/>
        </authorList>
    </citation>
    <scope>NUCLEOTIDE SEQUENCE [LARGE SCALE GENOMIC DNA]</scope>
    <source>
        <strain evidence="1">JCM 11548</strain>
    </source>
</reference>
<dbReference type="HOGENOM" id="CLU_2581552_0_0_2"/>
<dbReference type="OrthoDB" id="25166at2157"/>
<dbReference type="STRING" id="410359.Pcal_0551"/>
<dbReference type="InterPro" id="IPR036980">
    <property type="entry name" value="RNase_P/MRP_Rpp29_sf"/>
</dbReference>
<accession>A3MTL1</accession>
<sequence>MSPRCLDLLGREVSTYKCSYKVRGVVVGETYNTFLVLSGGRVVTVPKAPCHFYIHDIGKLVNGIYLVGYRDRRLFTCGLL</sequence>
<dbReference type="RefSeq" id="WP_011849236.1">
    <property type="nucleotide sequence ID" value="NC_009073.1"/>
</dbReference>
<organism evidence="1 2">
    <name type="scientific">Pyrobaculum calidifontis (strain DSM 21063 / JCM 11548 / VA1)</name>
    <dbReference type="NCBI Taxonomy" id="410359"/>
    <lineage>
        <taxon>Archaea</taxon>
        <taxon>Thermoproteota</taxon>
        <taxon>Thermoprotei</taxon>
        <taxon>Thermoproteales</taxon>
        <taxon>Thermoproteaceae</taxon>
        <taxon>Pyrobaculum</taxon>
    </lineage>
</organism>
<dbReference type="eggNOG" id="arCOG00784">
    <property type="taxonomic scope" value="Archaea"/>
</dbReference>
<dbReference type="GO" id="GO:0008033">
    <property type="term" value="P:tRNA processing"/>
    <property type="evidence" value="ECO:0007669"/>
    <property type="project" value="InterPro"/>
</dbReference>
<gene>
    <name evidence="1" type="ordered locus">Pcal_0551</name>
</gene>
<dbReference type="SUPFAM" id="SSF101744">
    <property type="entry name" value="Rof/RNase P subunit-like"/>
    <property type="match status" value="1"/>
</dbReference>
<dbReference type="Gene3D" id="2.30.30.210">
    <property type="entry name" value="Ribonuclease P/MRP, subunit p29"/>
    <property type="match status" value="1"/>
</dbReference>
<dbReference type="EMBL" id="CP000561">
    <property type="protein sequence ID" value="ABO07978.1"/>
    <property type="molecule type" value="Genomic_DNA"/>
</dbReference>
<dbReference type="Proteomes" id="UP000001431">
    <property type="component" value="Chromosome"/>
</dbReference>
<dbReference type="InterPro" id="IPR023534">
    <property type="entry name" value="Rof/RNase_P-like"/>
</dbReference>
<proteinExistence type="predicted"/>
<name>A3MTL1_PYRCJ</name>
<evidence type="ECO:0000313" key="2">
    <source>
        <dbReference type="Proteomes" id="UP000001431"/>
    </source>
</evidence>